<dbReference type="RefSeq" id="WP_048187117.1">
    <property type="nucleotide sequence ID" value="NZ_CP011097.1"/>
</dbReference>
<dbReference type="EMBL" id="CP011097">
    <property type="protein sequence ID" value="AJZ76391.1"/>
    <property type="molecule type" value="Genomic_DNA"/>
</dbReference>
<dbReference type="AlphaFoldDB" id="A0A3G1B2P8"/>
<dbReference type="OrthoDB" id="8020at2157"/>
<organism evidence="1 2">
    <name type="scientific">Candidatus Nitrosotenuis cloacae</name>
    <dbReference type="NCBI Taxonomy" id="1603555"/>
    <lineage>
        <taxon>Archaea</taxon>
        <taxon>Nitrososphaerota</taxon>
        <taxon>Candidatus Nitrosotenuis</taxon>
    </lineage>
</organism>
<dbReference type="KEGG" id="tah:SU86_008525"/>
<accession>A0A3G1B2P8</accession>
<protein>
    <submittedName>
        <fullName evidence="1">Uncharacterized protein</fullName>
    </submittedName>
</protein>
<evidence type="ECO:0000313" key="2">
    <source>
        <dbReference type="Proteomes" id="UP000266745"/>
    </source>
</evidence>
<gene>
    <name evidence="1" type="ORF">SU86_008525</name>
</gene>
<proteinExistence type="predicted"/>
<dbReference type="GeneID" id="24874605"/>
<sequence>MSGASIPWYDDFLGVAYRYFDLRMNAVPLFSDRKKATDLWNENVHWWGDHDIKMRFVETGDQYWFIVASETRRPDHNLGFFKLLPKSEHYTRFKKGHLGEAYLRFATYAPKEEKDVKGDAVCNCTHTKDDHDGKCRHESCNCIKFTTFELRLLKKKKTITDIKFLEEKDVKDDSVSWNCLYVNKYKNA</sequence>
<name>A0A3G1B2P8_9ARCH</name>
<dbReference type="Proteomes" id="UP000266745">
    <property type="component" value="Chromosome"/>
</dbReference>
<reference evidence="1 2" key="1">
    <citation type="journal article" date="2016" name="Sci. Rep.">
        <title>A novel ammonia-oxidizing archaeon from wastewater treatment plant: Its enrichment, physiological and genomic characteristics.</title>
        <authorList>
            <person name="Li Y."/>
            <person name="Ding K."/>
            <person name="Wen X."/>
            <person name="Zhang B."/>
            <person name="Shen B."/>
            <person name="Yang Y."/>
        </authorList>
    </citation>
    <scope>NUCLEOTIDE SEQUENCE [LARGE SCALE GENOMIC DNA]</scope>
    <source>
        <strain evidence="1 2">SAT1</strain>
    </source>
</reference>
<evidence type="ECO:0000313" key="1">
    <source>
        <dbReference type="EMBL" id="AJZ76391.1"/>
    </source>
</evidence>
<keyword evidence="2" id="KW-1185">Reference proteome</keyword>